<feature type="region of interest" description="Disordered" evidence="1">
    <location>
        <begin position="132"/>
        <end position="162"/>
    </location>
</feature>
<dbReference type="PANTHER" id="PTHR42648:SF20">
    <property type="entry name" value="RNA-DIRECTED DNA POLYMERASE"/>
    <property type="match status" value="1"/>
</dbReference>
<comment type="caution">
    <text evidence="3">The sequence shown here is derived from an EMBL/GenBank/DDBJ whole genome shotgun (WGS) entry which is preliminary data.</text>
</comment>
<dbReference type="PANTHER" id="PTHR42648">
    <property type="entry name" value="TRANSPOSASE, PUTATIVE-RELATED"/>
    <property type="match status" value="1"/>
</dbReference>
<keyword evidence="4" id="KW-1185">Reference proteome</keyword>
<dbReference type="SUPFAM" id="SSF53098">
    <property type="entry name" value="Ribonuclease H-like"/>
    <property type="match status" value="1"/>
</dbReference>
<proteinExistence type="predicted"/>
<feature type="domain" description="Retroviral polymerase SH3-like" evidence="2">
    <location>
        <begin position="58"/>
        <end position="125"/>
    </location>
</feature>
<dbReference type="AlphaFoldDB" id="A0ABD1C8T9"/>
<evidence type="ECO:0000313" key="3">
    <source>
        <dbReference type="EMBL" id="KAL1225865.1"/>
    </source>
</evidence>
<evidence type="ECO:0000256" key="1">
    <source>
        <dbReference type="SAM" id="MobiDB-lite"/>
    </source>
</evidence>
<reference evidence="3 4" key="1">
    <citation type="submission" date="2024-04" db="EMBL/GenBank/DDBJ databases">
        <title>Genome assembly C_amara_ONT_v2.</title>
        <authorList>
            <person name="Yant L."/>
            <person name="Moore C."/>
            <person name="Slenker M."/>
        </authorList>
    </citation>
    <scope>NUCLEOTIDE SEQUENCE [LARGE SCALE GENOMIC DNA]</scope>
    <source>
        <tissue evidence="3">Leaf</tissue>
    </source>
</reference>
<dbReference type="Pfam" id="PF25597">
    <property type="entry name" value="SH3_retrovirus"/>
    <property type="match status" value="1"/>
</dbReference>
<accession>A0ABD1C8T9</accession>
<feature type="compositionally biased region" description="Polar residues" evidence="1">
    <location>
        <begin position="139"/>
        <end position="150"/>
    </location>
</feature>
<dbReference type="InterPro" id="IPR039537">
    <property type="entry name" value="Retrotran_Ty1/copia-like"/>
</dbReference>
<dbReference type="InterPro" id="IPR036397">
    <property type="entry name" value="RNaseH_sf"/>
</dbReference>
<protein>
    <submittedName>
        <fullName evidence="3">Retrovirus-related Pol polyprotein from transposon TNT 1-94</fullName>
    </submittedName>
</protein>
<gene>
    <name evidence="3" type="ORF">V5N11_019551</name>
</gene>
<dbReference type="Gene3D" id="3.30.420.10">
    <property type="entry name" value="Ribonuclease H-like superfamily/Ribonuclease H"/>
    <property type="match status" value="1"/>
</dbReference>
<dbReference type="InterPro" id="IPR057670">
    <property type="entry name" value="SH3_retrovirus"/>
</dbReference>
<feature type="compositionally biased region" description="Acidic residues" evidence="1">
    <location>
        <begin position="153"/>
        <end position="162"/>
    </location>
</feature>
<dbReference type="Proteomes" id="UP001558713">
    <property type="component" value="Unassembled WGS sequence"/>
</dbReference>
<name>A0ABD1C8T9_CARAN</name>
<dbReference type="EMBL" id="JBANAX010000016">
    <property type="protein sequence ID" value="KAL1225865.1"/>
    <property type="molecule type" value="Genomic_DNA"/>
</dbReference>
<dbReference type="InterPro" id="IPR012337">
    <property type="entry name" value="RNaseH-like_sf"/>
</dbReference>
<organism evidence="3 4">
    <name type="scientific">Cardamine amara subsp. amara</name>
    <dbReference type="NCBI Taxonomy" id="228776"/>
    <lineage>
        <taxon>Eukaryota</taxon>
        <taxon>Viridiplantae</taxon>
        <taxon>Streptophyta</taxon>
        <taxon>Embryophyta</taxon>
        <taxon>Tracheophyta</taxon>
        <taxon>Spermatophyta</taxon>
        <taxon>Magnoliopsida</taxon>
        <taxon>eudicotyledons</taxon>
        <taxon>Gunneridae</taxon>
        <taxon>Pentapetalae</taxon>
        <taxon>rosids</taxon>
        <taxon>malvids</taxon>
        <taxon>Brassicales</taxon>
        <taxon>Brassicaceae</taxon>
        <taxon>Cardamineae</taxon>
        <taxon>Cardamine</taxon>
    </lineage>
</organism>
<evidence type="ECO:0000313" key="4">
    <source>
        <dbReference type="Proteomes" id="UP001558713"/>
    </source>
</evidence>
<sequence length="162" mass="18594">MMNAMLQESGLPQNLWGEALLTTNYILNKIPHKVTGKTPYELWTGNVPSYKYLKVWGCLAKVAVPPPKKVSIGPKTIDCIFIGYAHNSSAYRFLVHKSDIHDIHVNTIMESRNVSFFEHVFPYMDRKNLKRTREERDIQTSTIEASTYGTSFDEPEEVEDEP</sequence>
<evidence type="ECO:0000259" key="2">
    <source>
        <dbReference type="Pfam" id="PF25597"/>
    </source>
</evidence>